<evidence type="ECO:0000313" key="6">
    <source>
        <dbReference type="EMBL" id="TDY50442.1"/>
    </source>
</evidence>
<dbReference type="InterPro" id="IPR036291">
    <property type="entry name" value="NAD(P)-bd_dom_sf"/>
</dbReference>
<dbReference type="InterPro" id="IPR013328">
    <property type="entry name" value="6PGD_dom2"/>
</dbReference>
<feature type="domain" description="6-phosphogluconate dehydrogenase NADP-binding" evidence="4">
    <location>
        <begin position="5"/>
        <end position="161"/>
    </location>
</feature>
<evidence type="ECO:0008006" key="8">
    <source>
        <dbReference type="Google" id="ProtNLM"/>
    </source>
</evidence>
<dbReference type="Pfam" id="PF14833">
    <property type="entry name" value="NAD_binding_11"/>
    <property type="match status" value="1"/>
</dbReference>
<protein>
    <recommendedName>
        <fullName evidence="8">3-hydroxyisobutyrate dehydrogenase</fullName>
    </recommendedName>
</protein>
<dbReference type="AlphaFoldDB" id="A0A4R8LTI0"/>
<dbReference type="GO" id="GO:0016616">
    <property type="term" value="F:oxidoreductase activity, acting on the CH-OH group of donors, NAD or NADP as acceptor"/>
    <property type="evidence" value="ECO:0007669"/>
    <property type="project" value="TreeGrafter"/>
</dbReference>
<dbReference type="GO" id="GO:0050661">
    <property type="term" value="F:NADP binding"/>
    <property type="evidence" value="ECO:0007669"/>
    <property type="project" value="InterPro"/>
</dbReference>
<keyword evidence="2" id="KW-0520">NAD</keyword>
<accession>A0A4R8LTI0</accession>
<keyword evidence="7" id="KW-1185">Reference proteome</keyword>
<dbReference type="InterPro" id="IPR029154">
    <property type="entry name" value="HIBADH-like_NADP-bd"/>
</dbReference>
<reference evidence="6 7" key="1">
    <citation type="submission" date="2019-03" db="EMBL/GenBank/DDBJ databases">
        <title>Genomic Encyclopedia of Type Strains, Phase III (KMG-III): the genomes of soil and plant-associated and newly described type strains.</title>
        <authorList>
            <person name="Whitman W."/>
        </authorList>
    </citation>
    <scope>NUCLEOTIDE SEQUENCE [LARGE SCALE GENOMIC DNA]</scope>
    <source>
        <strain evidence="6 7">LMG 29544</strain>
    </source>
</reference>
<dbReference type="PANTHER" id="PTHR22981:SF7">
    <property type="entry name" value="3-HYDROXYISOBUTYRATE DEHYDROGENASE, MITOCHONDRIAL"/>
    <property type="match status" value="1"/>
</dbReference>
<evidence type="ECO:0000259" key="4">
    <source>
        <dbReference type="Pfam" id="PF03446"/>
    </source>
</evidence>
<dbReference type="Pfam" id="PF03446">
    <property type="entry name" value="NAD_binding_2"/>
    <property type="match status" value="1"/>
</dbReference>
<evidence type="ECO:0000256" key="3">
    <source>
        <dbReference type="PIRSR" id="PIRSR000103-1"/>
    </source>
</evidence>
<evidence type="ECO:0000256" key="2">
    <source>
        <dbReference type="ARBA" id="ARBA00023027"/>
    </source>
</evidence>
<evidence type="ECO:0000256" key="1">
    <source>
        <dbReference type="ARBA" id="ARBA00023002"/>
    </source>
</evidence>
<dbReference type="Gene3D" id="3.40.50.720">
    <property type="entry name" value="NAD(P)-binding Rossmann-like Domain"/>
    <property type="match status" value="1"/>
</dbReference>
<dbReference type="InterPro" id="IPR006115">
    <property type="entry name" value="6PGDH_NADP-bd"/>
</dbReference>
<keyword evidence="1" id="KW-0560">Oxidoreductase</keyword>
<feature type="domain" description="3-hydroxyisobutyrate dehydrogenase-like NAD-binding" evidence="5">
    <location>
        <begin position="164"/>
        <end position="257"/>
    </location>
</feature>
<dbReference type="PANTHER" id="PTHR22981">
    <property type="entry name" value="3-HYDROXYISOBUTYRATE DEHYDROGENASE-RELATED"/>
    <property type="match status" value="1"/>
</dbReference>
<dbReference type="SUPFAM" id="SSF48179">
    <property type="entry name" value="6-phosphogluconate dehydrogenase C-terminal domain-like"/>
    <property type="match status" value="1"/>
</dbReference>
<dbReference type="Proteomes" id="UP000295509">
    <property type="component" value="Unassembled WGS sequence"/>
</dbReference>
<evidence type="ECO:0000259" key="5">
    <source>
        <dbReference type="Pfam" id="PF14833"/>
    </source>
</evidence>
<sequence length="304" mass="31218">MNKERIGFIGLGNMGGRMTRRIADAGIAVLGYDTVAQRVKDAGAQTAASVREVVGYADLVLLSLPDSKVVEAVVEGADGILAHCRAGQTVIDLSTAAASSTVRLNGLFKARGVHYIDAGISGGAAAAERGTLTLMVGGDAAAIEAAQWIFKPIAGKVMVMGGSGAGHTTKLLNNFLNAVSLAATAEVMVAGKKAGLDLHQLLDVLNSSTGVNFATQNRFPKIVDGDYLEGGLTSKLMTKDVVLYVDRVRELGIASVNAAGPLASFGLATSLGYGDVISNRVVDAIGDVSGGVRLHDNPNRKGAN</sequence>
<dbReference type="GO" id="GO:0051287">
    <property type="term" value="F:NAD binding"/>
    <property type="evidence" value="ECO:0007669"/>
    <property type="project" value="InterPro"/>
</dbReference>
<name>A0A4R8LTI0_9BURK</name>
<gene>
    <name evidence="6" type="ORF">BX592_109227</name>
</gene>
<dbReference type="OrthoDB" id="9777604at2"/>
<organism evidence="6 7">
    <name type="scientific">Paraburkholderia rhizosphaerae</name>
    <dbReference type="NCBI Taxonomy" id="480658"/>
    <lineage>
        <taxon>Bacteria</taxon>
        <taxon>Pseudomonadati</taxon>
        <taxon>Pseudomonadota</taxon>
        <taxon>Betaproteobacteria</taxon>
        <taxon>Burkholderiales</taxon>
        <taxon>Burkholderiaceae</taxon>
        <taxon>Paraburkholderia</taxon>
    </lineage>
</organism>
<dbReference type="InterPro" id="IPR008927">
    <property type="entry name" value="6-PGluconate_DH-like_C_sf"/>
</dbReference>
<dbReference type="SUPFAM" id="SSF51735">
    <property type="entry name" value="NAD(P)-binding Rossmann-fold domains"/>
    <property type="match status" value="1"/>
</dbReference>
<evidence type="ECO:0000313" key="7">
    <source>
        <dbReference type="Proteomes" id="UP000295509"/>
    </source>
</evidence>
<comment type="caution">
    <text evidence="6">The sequence shown here is derived from an EMBL/GenBank/DDBJ whole genome shotgun (WGS) entry which is preliminary data.</text>
</comment>
<dbReference type="PIRSF" id="PIRSF000103">
    <property type="entry name" value="HIBADH"/>
    <property type="match status" value="1"/>
</dbReference>
<feature type="active site" evidence="3">
    <location>
        <position position="170"/>
    </location>
</feature>
<dbReference type="Gene3D" id="1.10.1040.10">
    <property type="entry name" value="N-(1-d-carboxylethyl)-l-norvaline Dehydrogenase, domain 2"/>
    <property type="match status" value="1"/>
</dbReference>
<proteinExistence type="predicted"/>
<dbReference type="EMBL" id="SORE01000009">
    <property type="protein sequence ID" value="TDY50442.1"/>
    <property type="molecule type" value="Genomic_DNA"/>
</dbReference>
<dbReference type="InterPro" id="IPR015815">
    <property type="entry name" value="HIBADH-related"/>
</dbReference>